<evidence type="ECO:0000259" key="1">
    <source>
        <dbReference type="Pfam" id="PF21738"/>
    </source>
</evidence>
<proteinExistence type="predicted"/>
<protein>
    <recommendedName>
        <fullName evidence="1">Double jelly roll-like domain-containing protein</fullName>
    </recommendedName>
</protein>
<evidence type="ECO:0000313" key="2">
    <source>
        <dbReference type="EMBL" id="ESO84264.1"/>
    </source>
</evidence>
<reference evidence="2 3" key="1">
    <citation type="journal article" date="2013" name="Nature">
        <title>Insights into bilaterian evolution from three spiralian genomes.</title>
        <authorList>
            <person name="Simakov O."/>
            <person name="Marletaz F."/>
            <person name="Cho S.J."/>
            <person name="Edsinger-Gonzales E."/>
            <person name="Havlak P."/>
            <person name="Hellsten U."/>
            <person name="Kuo D.H."/>
            <person name="Larsson T."/>
            <person name="Lv J."/>
            <person name="Arendt D."/>
            <person name="Savage R."/>
            <person name="Osoegawa K."/>
            <person name="de Jong P."/>
            <person name="Grimwood J."/>
            <person name="Chapman J.A."/>
            <person name="Shapiro H."/>
            <person name="Aerts A."/>
            <person name="Otillar R.P."/>
            <person name="Terry A.Y."/>
            <person name="Boore J.L."/>
            <person name="Grigoriev I.V."/>
            <person name="Lindberg D.R."/>
            <person name="Seaver E.C."/>
            <person name="Weisblat D.A."/>
            <person name="Putnam N.H."/>
            <person name="Rokhsar D.S."/>
        </authorList>
    </citation>
    <scope>NUCLEOTIDE SEQUENCE [LARGE SCALE GENOMIC DNA]</scope>
</reference>
<dbReference type="EMBL" id="KB203566">
    <property type="protein sequence ID" value="ESO84264.1"/>
    <property type="molecule type" value="Genomic_DNA"/>
</dbReference>
<dbReference type="PANTHER" id="PTHR36159">
    <property type="entry name" value="PROTEIN CBG23766"/>
    <property type="match status" value="1"/>
</dbReference>
<gene>
    <name evidence="2" type="ORF">LOTGIDRAFT_155599</name>
</gene>
<keyword evidence="3" id="KW-1185">Reference proteome</keyword>
<dbReference type="InterPro" id="IPR049512">
    <property type="entry name" value="DJR-like_dom"/>
</dbReference>
<sequence>MVLEAGSNPIETTKHPGEFDTMLKTVLYPKNYDSVSGWIPDVGDGEVLKEPVRNLANDADLARVRVVAKNTLERVTRGVNHGFEKRALQYNNSVENNRWGNYVNWKLYPLFGLLEHRKVSIGLPYKIHLQREINDNKIFFGENNSDAKLEITNIQLYIPVITPSVEVETRIFNSLTKDIEIAFLRRNTVGSMTLTGESTTWPITNTVKPARYLMVGFKNLPDSQTNNNNIFRVALNHTEDPIIRKVQVRLNNDNYPNQPLTIDPSKKDYNELYRNYKNMCELFGNTPQFEYTDFSLNHPIFCFDLSAHQEDLFKTGVNINIHINKTQGETLVMKIIEAMETNSPTLITYNGKKVHITQKIIDKYKHCKVRDDIDLERIDENLTKKGGFLPFLPLIFAGLAAAGATAGGAAGIAKAVNDKKAEAAANAEARRHNLAMEREARGGSGVGDILRTVKEFGQRFGEETKKTVKEGLSKLIDKIDTGEMKVKHKGNAIFFKNIRSGEGIFLSKYKGNGVIFGTKM</sequence>
<dbReference type="GeneID" id="20236751"/>
<dbReference type="CTD" id="20236751"/>
<dbReference type="KEGG" id="lgi:LOTGIDRAFT_155599"/>
<dbReference type="Proteomes" id="UP000030746">
    <property type="component" value="Unassembled WGS sequence"/>
</dbReference>
<dbReference type="Pfam" id="PF21738">
    <property type="entry name" value="DJR-like_dom"/>
    <property type="match status" value="1"/>
</dbReference>
<dbReference type="RefSeq" id="XP_009065382.1">
    <property type="nucleotide sequence ID" value="XM_009067134.1"/>
</dbReference>
<feature type="domain" description="Double jelly roll-like" evidence="1">
    <location>
        <begin position="93"/>
        <end position="324"/>
    </location>
</feature>
<dbReference type="AlphaFoldDB" id="V4B6S7"/>
<evidence type="ECO:0000313" key="3">
    <source>
        <dbReference type="Proteomes" id="UP000030746"/>
    </source>
</evidence>
<dbReference type="OrthoDB" id="6761856at2759"/>
<dbReference type="PANTHER" id="PTHR36159:SF1">
    <property type="entry name" value="RETROVIRUS-RELATED POL POLYPROTEIN FROM TRANSPOSON 412-LIKE PROTEIN"/>
    <property type="match status" value="1"/>
</dbReference>
<name>V4B6S7_LOTGI</name>
<organism evidence="2 3">
    <name type="scientific">Lottia gigantea</name>
    <name type="common">Giant owl limpet</name>
    <dbReference type="NCBI Taxonomy" id="225164"/>
    <lineage>
        <taxon>Eukaryota</taxon>
        <taxon>Metazoa</taxon>
        <taxon>Spiralia</taxon>
        <taxon>Lophotrochozoa</taxon>
        <taxon>Mollusca</taxon>
        <taxon>Gastropoda</taxon>
        <taxon>Patellogastropoda</taxon>
        <taxon>Lottioidea</taxon>
        <taxon>Lottiidae</taxon>
        <taxon>Lottia</taxon>
    </lineage>
</organism>
<dbReference type="HOGENOM" id="CLU_024897_4_0_1"/>
<accession>V4B6S7</accession>